<dbReference type="InterPro" id="IPR011990">
    <property type="entry name" value="TPR-like_helical_dom_sf"/>
</dbReference>
<proteinExistence type="predicted"/>
<comment type="caution">
    <text evidence="2">The sequence shown here is derived from an EMBL/GenBank/DDBJ whole genome shotgun (WGS) entry which is preliminary data.</text>
</comment>
<keyword evidence="1" id="KW-0732">Signal</keyword>
<feature type="chain" id="PRO_5037933528" evidence="1">
    <location>
        <begin position="27"/>
        <end position="440"/>
    </location>
</feature>
<gene>
    <name evidence="2" type="ORF">J0A66_08965</name>
</gene>
<evidence type="ECO:0000313" key="3">
    <source>
        <dbReference type="Proteomes" id="UP000664654"/>
    </source>
</evidence>
<organism evidence="2 3">
    <name type="scientific">Bowmanella dokdonensis</name>
    <dbReference type="NCBI Taxonomy" id="751969"/>
    <lineage>
        <taxon>Bacteria</taxon>
        <taxon>Pseudomonadati</taxon>
        <taxon>Pseudomonadota</taxon>
        <taxon>Gammaproteobacteria</taxon>
        <taxon>Alteromonadales</taxon>
        <taxon>Alteromonadaceae</taxon>
        <taxon>Bowmanella</taxon>
    </lineage>
</organism>
<dbReference type="RefSeq" id="WP_206573460.1">
    <property type="nucleotide sequence ID" value="NZ_JAFKCV010000004.1"/>
</dbReference>
<reference evidence="2" key="1">
    <citation type="submission" date="2021-03" db="EMBL/GenBank/DDBJ databases">
        <title>novel species isolated from a fishpond in China.</title>
        <authorList>
            <person name="Lu H."/>
            <person name="Cai Z."/>
        </authorList>
    </citation>
    <scope>NUCLEOTIDE SEQUENCE</scope>
    <source>
        <strain evidence="2">JCM 30855</strain>
    </source>
</reference>
<sequence length="440" mass="50287">MNQVTLRSCCAALVLALITASPGLSAQQGSSLQSLTDLVQQQDFESALQLANRLLPEWEGDPRFDYLYGLSARGNGLVHQALFAFERAVHNQPDSAAARFALASTYFEVGNMPAAQREFERLQQSGLDGALADSVARYLDTIQRWQGTTEPHWRNWVQVGLGHDSNPNSGVEDEFVHIPLLGQVRLFEQSREISSSYYDVQAQVQWIVPQDQHSAFNLLASILHAQFSDDAVWSRSYASLQGGYETRLGSYEMHAQAFYRPLRLDSEAYLDYYGVKAGVLRPWRQGWQLGLDLTLANQQYDQLSELDKQVLMADGWIGAVTDSGEHKLLLRWGRENADLARSDFNSRDYQGIGYQWRHAFAGQWLTSISLDYLDADYEAVHPLFGEVRKDSFLRAELELRYRFNNQWQWSTNLTYLDNDSDLTLYQYQRTKLWTGARYVF</sequence>
<feature type="signal peptide" evidence="1">
    <location>
        <begin position="1"/>
        <end position="26"/>
    </location>
</feature>
<dbReference type="AlphaFoldDB" id="A0A939DMJ7"/>
<dbReference type="Proteomes" id="UP000664654">
    <property type="component" value="Unassembled WGS sequence"/>
</dbReference>
<dbReference type="SUPFAM" id="SSF48452">
    <property type="entry name" value="TPR-like"/>
    <property type="match status" value="1"/>
</dbReference>
<keyword evidence="3" id="KW-1185">Reference proteome</keyword>
<dbReference type="Gene3D" id="1.25.40.10">
    <property type="entry name" value="Tetratricopeptide repeat domain"/>
    <property type="match status" value="1"/>
</dbReference>
<evidence type="ECO:0000313" key="2">
    <source>
        <dbReference type="EMBL" id="MBN7825350.1"/>
    </source>
</evidence>
<protein>
    <submittedName>
        <fullName evidence="2">DUF560 domain-containing protein</fullName>
    </submittedName>
</protein>
<name>A0A939DMJ7_9ALTE</name>
<dbReference type="SUPFAM" id="SSF56935">
    <property type="entry name" value="Porins"/>
    <property type="match status" value="1"/>
</dbReference>
<evidence type="ECO:0000256" key="1">
    <source>
        <dbReference type="SAM" id="SignalP"/>
    </source>
</evidence>
<dbReference type="EMBL" id="JAFKCV010000004">
    <property type="protein sequence ID" value="MBN7825350.1"/>
    <property type="molecule type" value="Genomic_DNA"/>
</dbReference>
<accession>A0A939DMJ7</accession>
<dbReference type="Pfam" id="PF14559">
    <property type="entry name" value="TPR_19"/>
    <property type="match status" value="1"/>
</dbReference>